<dbReference type="Gene3D" id="3.40.50.300">
    <property type="entry name" value="P-loop containing nucleotide triphosphate hydrolases"/>
    <property type="match status" value="1"/>
</dbReference>
<dbReference type="GO" id="GO:0016887">
    <property type="term" value="F:ATP hydrolysis activity"/>
    <property type="evidence" value="ECO:0007669"/>
    <property type="project" value="InterPro"/>
</dbReference>
<dbReference type="GO" id="GO:0005524">
    <property type="term" value="F:ATP binding"/>
    <property type="evidence" value="ECO:0007669"/>
    <property type="project" value="InterPro"/>
</dbReference>
<keyword evidence="3" id="KW-1185">Reference proteome</keyword>
<protein>
    <recommendedName>
        <fullName evidence="1">ABC transporter domain-containing protein</fullName>
    </recommendedName>
</protein>
<sequence length="105" mass="11523">MLDEAENALFITSNQTINLLGKTGAGKSTLLCLLSRFLPRINFTDDGGVQVDFDQGHNSNIVIGYTSTSYTTLPNFKKIINSIYWDCPGFCDSKSVTQEIVKPVA</sequence>
<organism evidence="2 3">
    <name type="scientific">Stentor coeruleus</name>
    <dbReference type="NCBI Taxonomy" id="5963"/>
    <lineage>
        <taxon>Eukaryota</taxon>
        <taxon>Sar</taxon>
        <taxon>Alveolata</taxon>
        <taxon>Ciliophora</taxon>
        <taxon>Postciliodesmatophora</taxon>
        <taxon>Heterotrichea</taxon>
        <taxon>Heterotrichida</taxon>
        <taxon>Stentoridae</taxon>
        <taxon>Stentor</taxon>
    </lineage>
</organism>
<dbReference type="Pfam" id="PF00005">
    <property type="entry name" value="ABC_tran"/>
    <property type="match status" value="1"/>
</dbReference>
<reference evidence="2 3" key="1">
    <citation type="submission" date="2016-11" db="EMBL/GenBank/DDBJ databases">
        <title>The macronuclear genome of Stentor coeruleus: a giant cell with tiny introns.</title>
        <authorList>
            <person name="Slabodnick M."/>
            <person name="Ruby J.G."/>
            <person name="Reiff S.B."/>
            <person name="Swart E.C."/>
            <person name="Gosai S."/>
            <person name="Prabakaran S."/>
            <person name="Witkowska E."/>
            <person name="Larue G.E."/>
            <person name="Fisher S."/>
            <person name="Freeman R.M."/>
            <person name="Gunawardena J."/>
            <person name="Chu W."/>
            <person name="Stover N.A."/>
            <person name="Gregory B.D."/>
            <person name="Nowacki M."/>
            <person name="Derisi J."/>
            <person name="Roy S.W."/>
            <person name="Marshall W.F."/>
            <person name="Sood P."/>
        </authorList>
    </citation>
    <scope>NUCLEOTIDE SEQUENCE [LARGE SCALE GENOMIC DNA]</scope>
    <source>
        <strain evidence="2">WM001</strain>
    </source>
</reference>
<evidence type="ECO:0000313" key="2">
    <source>
        <dbReference type="EMBL" id="OMJ67684.1"/>
    </source>
</evidence>
<name>A0A1R2AT40_9CILI</name>
<dbReference type="SUPFAM" id="SSF52540">
    <property type="entry name" value="P-loop containing nucleoside triphosphate hydrolases"/>
    <property type="match status" value="1"/>
</dbReference>
<accession>A0A1R2AT40</accession>
<feature type="domain" description="ABC transporter" evidence="1">
    <location>
        <begin position="11"/>
        <end position="59"/>
    </location>
</feature>
<dbReference type="OrthoDB" id="2386367at2759"/>
<dbReference type="InterPro" id="IPR027417">
    <property type="entry name" value="P-loop_NTPase"/>
</dbReference>
<dbReference type="EMBL" id="MPUH01001454">
    <property type="protein sequence ID" value="OMJ67684.1"/>
    <property type="molecule type" value="Genomic_DNA"/>
</dbReference>
<proteinExistence type="predicted"/>
<dbReference type="AlphaFoldDB" id="A0A1R2AT40"/>
<dbReference type="Proteomes" id="UP000187209">
    <property type="component" value="Unassembled WGS sequence"/>
</dbReference>
<evidence type="ECO:0000313" key="3">
    <source>
        <dbReference type="Proteomes" id="UP000187209"/>
    </source>
</evidence>
<evidence type="ECO:0000259" key="1">
    <source>
        <dbReference type="Pfam" id="PF00005"/>
    </source>
</evidence>
<dbReference type="InterPro" id="IPR003439">
    <property type="entry name" value="ABC_transporter-like_ATP-bd"/>
</dbReference>
<gene>
    <name evidence="2" type="ORF">SteCoe_35084</name>
</gene>
<comment type="caution">
    <text evidence="2">The sequence shown here is derived from an EMBL/GenBank/DDBJ whole genome shotgun (WGS) entry which is preliminary data.</text>
</comment>